<dbReference type="OrthoDB" id="9770517at2"/>
<comment type="similarity">
    <text evidence="1 2">Belongs to the outer membrane factor (OMF) (TC 1.B.17) family.</text>
</comment>
<dbReference type="Gene3D" id="2.20.200.10">
    <property type="entry name" value="Outer membrane efflux proteins (OEP)"/>
    <property type="match status" value="1"/>
</dbReference>
<dbReference type="Gene3D" id="1.20.1600.10">
    <property type="entry name" value="Outer membrane efflux proteins (OEP)"/>
    <property type="match status" value="1"/>
</dbReference>
<sequence>MKPATALYKLTGIVLAIALLPACKVTQPYNSSKNISDQLYRGPATNDTTTIATLPWKELFTDTKLQALIEEGLHNNLDLKVALARMEAARANLNQANLAYLPSLQANASAGFYKPSGVQNIAKQVDQLYLSSSWQVDVWGKLKSLKRAALAAFLQSDAYKRAVQTQLVANIASGYYALMAYDAELSLTLATLQNRKEDVKTMQLLKDGDVVTGAAVVQSAANQYSVEVTIPDIKQNIRQTENLICNLIGRNPGPVDRDSLANDPIPTNLSTGLPAQLLANRPDVQQAEYQLRNAFEIVNVARTYFYPSLTITGQAGLYNTGIKNFFNGSSFLANIIGGLTQPIFNNGLNKQRLAVAKAQQKEYAADFQKALLNAGMEVSNALYQYQAAADKKAARTQQLENLEKAVSFTKQLLKYSNKANYTDVLTSEQSLLAAQLSSINDKLEQLQAIVALYSSLGGGWK</sequence>
<keyword evidence="2" id="KW-0472">Membrane</keyword>
<accession>W0F2E6</accession>
<dbReference type="HOGENOM" id="CLU_012817_13_3_10"/>
<dbReference type="STRING" id="929713.NIASO_10790"/>
<dbReference type="KEGG" id="nso:NIASO_10790"/>
<dbReference type="Pfam" id="PF02321">
    <property type="entry name" value="OEP"/>
    <property type="match status" value="2"/>
</dbReference>
<comment type="subcellular location">
    <subcellularLocation>
        <location evidence="2">Cell membrane</location>
        <topology evidence="2">Lipid-anchor</topology>
    </subcellularLocation>
</comment>
<reference evidence="3 4" key="1">
    <citation type="submission" date="2013-12" db="EMBL/GenBank/DDBJ databases">
        <authorList>
            <consortium name="DOE Joint Genome Institute"/>
            <person name="Eisen J."/>
            <person name="Huntemann M."/>
            <person name="Han J."/>
            <person name="Chen A."/>
            <person name="Kyrpides N."/>
            <person name="Mavromatis K."/>
            <person name="Markowitz V."/>
            <person name="Palaniappan K."/>
            <person name="Ivanova N."/>
            <person name="Schaumberg A."/>
            <person name="Pati A."/>
            <person name="Liolios K."/>
            <person name="Nordberg H.P."/>
            <person name="Cantor M.N."/>
            <person name="Hua S.X."/>
            <person name="Woyke T."/>
        </authorList>
    </citation>
    <scope>NUCLEOTIDE SEQUENCE [LARGE SCALE GENOMIC DNA]</scope>
    <source>
        <strain evidence="4">DSM 19437</strain>
    </source>
</reference>
<keyword evidence="2" id="KW-0449">Lipoprotein</keyword>
<evidence type="ECO:0000313" key="3">
    <source>
        <dbReference type="EMBL" id="AHF15511.1"/>
    </source>
</evidence>
<dbReference type="RefSeq" id="WP_008585475.1">
    <property type="nucleotide sequence ID" value="NZ_CP007035.1"/>
</dbReference>
<protein>
    <submittedName>
        <fullName evidence="3">Membrane protein</fullName>
    </submittedName>
</protein>
<dbReference type="SUPFAM" id="SSF56954">
    <property type="entry name" value="Outer membrane efflux proteins (OEP)"/>
    <property type="match status" value="1"/>
</dbReference>
<name>W0F2E6_9BACT</name>
<organism evidence="3 4">
    <name type="scientific">Niabella soli DSM 19437</name>
    <dbReference type="NCBI Taxonomy" id="929713"/>
    <lineage>
        <taxon>Bacteria</taxon>
        <taxon>Pseudomonadati</taxon>
        <taxon>Bacteroidota</taxon>
        <taxon>Chitinophagia</taxon>
        <taxon>Chitinophagales</taxon>
        <taxon>Chitinophagaceae</taxon>
        <taxon>Niabella</taxon>
    </lineage>
</organism>
<dbReference type="PANTHER" id="PTHR30203">
    <property type="entry name" value="OUTER MEMBRANE CATION EFFLUX PROTEIN"/>
    <property type="match status" value="1"/>
</dbReference>
<keyword evidence="2" id="KW-1134">Transmembrane beta strand</keyword>
<dbReference type="EMBL" id="CP007035">
    <property type="protein sequence ID" value="AHF15511.1"/>
    <property type="molecule type" value="Genomic_DNA"/>
</dbReference>
<dbReference type="AlphaFoldDB" id="W0F2E6"/>
<evidence type="ECO:0000256" key="1">
    <source>
        <dbReference type="ARBA" id="ARBA00007613"/>
    </source>
</evidence>
<dbReference type="NCBIfam" id="TIGR01845">
    <property type="entry name" value="outer_NodT"/>
    <property type="match status" value="1"/>
</dbReference>
<dbReference type="PANTHER" id="PTHR30203:SF33">
    <property type="entry name" value="BLR4455 PROTEIN"/>
    <property type="match status" value="1"/>
</dbReference>
<dbReference type="InterPro" id="IPR003423">
    <property type="entry name" value="OMP_efflux"/>
</dbReference>
<keyword evidence="2" id="KW-0564">Palmitate</keyword>
<keyword evidence="2" id="KW-0812">Transmembrane</keyword>
<proteinExistence type="inferred from homology"/>
<dbReference type="InterPro" id="IPR010131">
    <property type="entry name" value="MdtP/NodT-like"/>
</dbReference>
<gene>
    <name evidence="3" type="ORF">NIASO_10790</name>
</gene>
<dbReference type="eggNOG" id="COG1538">
    <property type="taxonomic scope" value="Bacteria"/>
</dbReference>
<evidence type="ECO:0000313" key="4">
    <source>
        <dbReference type="Proteomes" id="UP000003586"/>
    </source>
</evidence>
<dbReference type="GO" id="GO:0015562">
    <property type="term" value="F:efflux transmembrane transporter activity"/>
    <property type="evidence" value="ECO:0007669"/>
    <property type="project" value="InterPro"/>
</dbReference>
<keyword evidence="4" id="KW-1185">Reference proteome</keyword>
<dbReference type="GO" id="GO:0005886">
    <property type="term" value="C:plasma membrane"/>
    <property type="evidence" value="ECO:0007669"/>
    <property type="project" value="UniProtKB-SubCell"/>
</dbReference>
<evidence type="ECO:0000256" key="2">
    <source>
        <dbReference type="RuleBase" id="RU362097"/>
    </source>
</evidence>
<dbReference type="Proteomes" id="UP000003586">
    <property type="component" value="Chromosome"/>
</dbReference>